<dbReference type="Proteomes" id="UP001141327">
    <property type="component" value="Unassembled WGS sequence"/>
</dbReference>
<organism evidence="2 3">
    <name type="scientific">Paratrimastix pyriformis</name>
    <dbReference type="NCBI Taxonomy" id="342808"/>
    <lineage>
        <taxon>Eukaryota</taxon>
        <taxon>Metamonada</taxon>
        <taxon>Preaxostyla</taxon>
        <taxon>Paratrimastigidae</taxon>
        <taxon>Paratrimastix</taxon>
    </lineage>
</organism>
<reference evidence="2" key="1">
    <citation type="journal article" date="2022" name="bioRxiv">
        <title>Genomics of Preaxostyla Flagellates Illuminates Evolutionary Transitions and the Path Towards Mitochondrial Loss.</title>
        <authorList>
            <person name="Novak L.V.F."/>
            <person name="Treitli S.C."/>
            <person name="Pyrih J."/>
            <person name="Halakuc P."/>
            <person name="Pipaliya S.V."/>
            <person name="Vacek V."/>
            <person name="Brzon O."/>
            <person name="Soukal P."/>
            <person name="Eme L."/>
            <person name="Dacks J.B."/>
            <person name="Karnkowska A."/>
            <person name="Elias M."/>
            <person name="Hampl V."/>
        </authorList>
    </citation>
    <scope>NUCLEOTIDE SEQUENCE</scope>
    <source>
        <strain evidence="2">RCP-MX</strain>
    </source>
</reference>
<proteinExistence type="predicted"/>
<dbReference type="EMBL" id="JAPMOS010000042">
    <property type="protein sequence ID" value="KAJ4457666.1"/>
    <property type="molecule type" value="Genomic_DNA"/>
</dbReference>
<accession>A0ABQ8UIC5</accession>
<keyword evidence="3" id="KW-1185">Reference proteome</keyword>
<sequence length="178" mass="19785">MGLLPTRSWPTRPRPKEGEPPQGPQEIIIPFCEGEEETIRDDQRLLAALELDKTKKFRAWVQLLSLAHQTQALTQRDGPLAGSGHGSGRPLRDRLAKASLLAFLTHNFDRTLLCLFNEIPFFWQKHPTFNVPPRRPGALQAPASCASCSSSARVPRLISRSPDPLFPLTPPCSTQTTT</sequence>
<name>A0ABQ8UIC5_9EUKA</name>
<comment type="caution">
    <text evidence="2">The sequence shown here is derived from an EMBL/GenBank/DDBJ whole genome shotgun (WGS) entry which is preliminary data.</text>
</comment>
<evidence type="ECO:0000313" key="3">
    <source>
        <dbReference type="Proteomes" id="UP001141327"/>
    </source>
</evidence>
<feature type="region of interest" description="Disordered" evidence="1">
    <location>
        <begin position="1"/>
        <end position="25"/>
    </location>
</feature>
<evidence type="ECO:0000313" key="2">
    <source>
        <dbReference type="EMBL" id="KAJ4457666.1"/>
    </source>
</evidence>
<gene>
    <name evidence="2" type="ORF">PAPYR_6806</name>
</gene>
<evidence type="ECO:0000256" key="1">
    <source>
        <dbReference type="SAM" id="MobiDB-lite"/>
    </source>
</evidence>
<protein>
    <submittedName>
        <fullName evidence="2">Uncharacterized protein</fullName>
    </submittedName>
</protein>